<keyword evidence="3" id="KW-0804">Transcription</keyword>
<dbReference type="Pfam" id="PF06719">
    <property type="entry name" value="AraC_N"/>
    <property type="match status" value="1"/>
</dbReference>
<evidence type="ECO:0000313" key="6">
    <source>
        <dbReference type="Proteomes" id="UP000230161"/>
    </source>
</evidence>
<sequence length="294" mass="31913">MDGLHELRELILRHARHDNGTALDGVRLTTDAEPMAGRAGFSEPSLAIVAQGVKRTVLNGTPYDYRAGQYLIVSIGLPVIGSVLEASREQPFAVFTLRLKPAVIASLLLETPSRGRAPAFSGLAISDATPELLDSAVRLVRLLDSPEDAPVLAAAYEREITWRLLTGAQGAIVRQIGLADGSLAQIARTIHWIRGHYTETLRIEDLARLAGMSLSTFHRHFRGATSMTPLQFQKQIRLQEARSLLLAGSDDIAEVGYLIGYDSPSQFSREYRRAFGAPPGRDALLLRGSSPAPG</sequence>
<dbReference type="InterPro" id="IPR018060">
    <property type="entry name" value="HTH_AraC"/>
</dbReference>
<dbReference type="PROSITE" id="PS01124">
    <property type="entry name" value="HTH_ARAC_FAMILY_2"/>
    <property type="match status" value="1"/>
</dbReference>
<dbReference type="EMBL" id="PGFB01000007">
    <property type="protein sequence ID" value="PJJ55226.1"/>
    <property type="molecule type" value="Genomic_DNA"/>
</dbReference>
<gene>
    <name evidence="5" type="ORF">CLV54_3363</name>
</gene>
<dbReference type="GO" id="GO:0043565">
    <property type="term" value="F:sequence-specific DNA binding"/>
    <property type="evidence" value="ECO:0007669"/>
    <property type="project" value="InterPro"/>
</dbReference>
<dbReference type="Proteomes" id="UP000230161">
    <property type="component" value="Unassembled WGS sequence"/>
</dbReference>
<keyword evidence="6" id="KW-1185">Reference proteome</keyword>
<dbReference type="InterPro" id="IPR009057">
    <property type="entry name" value="Homeodomain-like_sf"/>
</dbReference>
<feature type="domain" description="HTH araC/xylS-type" evidence="4">
    <location>
        <begin position="187"/>
        <end position="285"/>
    </location>
</feature>
<dbReference type="SMART" id="SM00342">
    <property type="entry name" value="HTH_ARAC"/>
    <property type="match status" value="1"/>
</dbReference>
<dbReference type="Gene3D" id="1.10.10.60">
    <property type="entry name" value="Homeodomain-like"/>
    <property type="match status" value="2"/>
</dbReference>
<dbReference type="AlphaFoldDB" id="A0A2M9BBA8"/>
<protein>
    <submittedName>
        <fullName evidence="5">AraC-like DNA-binding protein</fullName>
    </submittedName>
</protein>
<reference evidence="5 6" key="1">
    <citation type="submission" date="2017-11" db="EMBL/GenBank/DDBJ databases">
        <title>Genomic Encyclopedia of Archaeal and Bacterial Type Strains, Phase II (KMG-II): From Individual Species to Whole Genera.</title>
        <authorList>
            <person name="Goeker M."/>
        </authorList>
    </citation>
    <scope>NUCLEOTIDE SEQUENCE [LARGE SCALE GENOMIC DNA]</scope>
    <source>
        <strain evidence="5 6">DSM 25625</strain>
    </source>
</reference>
<dbReference type="OrthoDB" id="241790at2"/>
<keyword evidence="2 5" id="KW-0238">DNA-binding</keyword>
<accession>A0A2M9BBA8</accession>
<evidence type="ECO:0000259" key="4">
    <source>
        <dbReference type="PROSITE" id="PS01124"/>
    </source>
</evidence>
<dbReference type="SUPFAM" id="SSF46689">
    <property type="entry name" value="Homeodomain-like"/>
    <property type="match status" value="2"/>
</dbReference>
<organism evidence="5 6">
    <name type="scientific">Compostimonas suwonensis</name>
    <dbReference type="NCBI Taxonomy" id="1048394"/>
    <lineage>
        <taxon>Bacteria</taxon>
        <taxon>Bacillati</taxon>
        <taxon>Actinomycetota</taxon>
        <taxon>Actinomycetes</taxon>
        <taxon>Micrococcales</taxon>
        <taxon>Microbacteriaceae</taxon>
        <taxon>Compostimonas</taxon>
    </lineage>
</organism>
<keyword evidence="1" id="KW-0805">Transcription regulation</keyword>
<comment type="caution">
    <text evidence="5">The sequence shown here is derived from an EMBL/GenBank/DDBJ whole genome shotgun (WGS) entry which is preliminary data.</text>
</comment>
<dbReference type="RefSeq" id="WP_100346118.1">
    <property type="nucleotide sequence ID" value="NZ_PGFB01000007.1"/>
</dbReference>
<dbReference type="Pfam" id="PF12833">
    <property type="entry name" value="HTH_18"/>
    <property type="match status" value="1"/>
</dbReference>
<dbReference type="PANTHER" id="PTHR43436">
    <property type="entry name" value="ARAC-FAMILY TRANSCRIPTIONAL REGULATOR"/>
    <property type="match status" value="1"/>
</dbReference>
<evidence type="ECO:0000256" key="1">
    <source>
        <dbReference type="ARBA" id="ARBA00023015"/>
    </source>
</evidence>
<evidence type="ECO:0000256" key="3">
    <source>
        <dbReference type="ARBA" id="ARBA00023163"/>
    </source>
</evidence>
<evidence type="ECO:0000313" key="5">
    <source>
        <dbReference type="EMBL" id="PJJ55226.1"/>
    </source>
</evidence>
<dbReference type="GO" id="GO:0003700">
    <property type="term" value="F:DNA-binding transcription factor activity"/>
    <property type="evidence" value="ECO:0007669"/>
    <property type="project" value="InterPro"/>
</dbReference>
<dbReference type="InterPro" id="IPR018062">
    <property type="entry name" value="HTH_AraC-typ_CS"/>
</dbReference>
<name>A0A2M9BBA8_9MICO</name>
<dbReference type="InterPro" id="IPR009594">
    <property type="entry name" value="Tscrpt_reg_HTH_AraC_N"/>
</dbReference>
<evidence type="ECO:0000256" key="2">
    <source>
        <dbReference type="ARBA" id="ARBA00023125"/>
    </source>
</evidence>
<proteinExistence type="predicted"/>
<dbReference type="PANTHER" id="PTHR43436:SF1">
    <property type="entry name" value="TRANSCRIPTIONAL REGULATORY PROTEIN"/>
    <property type="match status" value="1"/>
</dbReference>
<dbReference type="PROSITE" id="PS00041">
    <property type="entry name" value="HTH_ARAC_FAMILY_1"/>
    <property type="match status" value="1"/>
</dbReference>